<dbReference type="SUPFAM" id="SSF81301">
    <property type="entry name" value="Nucleotidyltransferase"/>
    <property type="match status" value="1"/>
</dbReference>
<accession>A0A6J6S7X4</accession>
<dbReference type="InterPro" id="IPR043519">
    <property type="entry name" value="NT_sf"/>
</dbReference>
<reference evidence="1" key="1">
    <citation type="submission" date="2020-05" db="EMBL/GenBank/DDBJ databases">
        <authorList>
            <person name="Chiriac C."/>
            <person name="Salcher M."/>
            <person name="Ghai R."/>
            <person name="Kavagutti S V."/>
        </authorList>
    </citation>
    <scope>NUCLEOTIDE SEQUENCE</scope>
</reference>
<dbReference type="EMBL" id="CAEZXR010000396">
    <property type="protein sequence ID" value="CAB4730936.1"/>
    <property type="molecule type" value="Genomic_DNA"/>
</dbReference>
<gene>
    <name evidence="1" type="ORF">UFOPK2579_02572</name>
</gene>
<protein>
    <submittedName>
        <fullName evidence="1">Unannotated protein</fullName>
    </submittedName>
</protein>
<organism evidence="1">
    <name type="scientific">freshwater metagenome</name>
    <dbReference type="NCBI Taxonomy" id="449393"/>
    <lineage>
        <taxon>unclassified sequences</taxon>
        <taxon>metagenomes</taxon>
        <taxon>ecological metagenomes</taxon>
    </lineage>
</organism>
<proteinExistence type="predicted"/>
<sequence length="219" mass="24545">MTPQEQAEEEAFRRLYGPWEPLLPDQVAGFLAEFDAPWWLVGGWSIEAFTGLARPHEDIDVVVFRRDLPRLRTALAPLHLWSAGAGALRPLNDDWPDVHPDAGQVWVREHALAPWLADVILQDDDGAGRWVNKRWAEHVADLQDVTWVADDGIRYLLPEVALLHKARLDRPKDRRDLGATWPLLSLAQQDWLVAGVVATEPADHPWQVLASGSLPPAPG</sequence>
<dbReference type="InterPro" id="IPR019646">
    <property type="entry name" value="Aminoglyc_AdlTrfase"/>
</dbReference>
<dbReference type="Gene3D" id="3.30.460.40">
    <property type="match status" value="1"/>
</dbReference>
<name>A0A6J6S7X4_9ZZZZ</name>
<dbReference type="Pfam" id="PF10706">
    <property type="entry name" value="Aminoglyc_resit"/>
    <property type="match status" value="1"/>
</dbReference>
<evidence type="ECO:0000313" key="1">
    <source>
        <dbReference type="EMBL" id="CAB4730936.1"/>
    </source>
</evidence>
<dbReference type="AlphaFoldDB" id="A0A6J6S7X4"/>